<evidence type="ECO:0000313" key="1">
    <source>
        <dbReference type="EMBL" id="ABE06396.1"/>
    </source>
</evidence>
<reference evidence="1 2" key="1">
    <citation type="journal article" date="2006" name="Proc. Natl. Acad. Sci. U.S.A.">
        <title>Identification of genes subject to positive selection in uropathogenic strains of Escherichia coli: a comparative genomics approach.</title>
        <authorList>
            <person name="Chen S.L."/>
            <person name="Hung C.S."/>
            <person name="Xu J."/>
            <person name="Reigstad C.S."/>
            <person name="Magrini V."/>
            <person name="Sabo A."/>
            <person name="Blasiar D."/>
            <person name="Bieri T."/>
            <person name="Meyer R.R."/>
            <person name="Ozersky P."/>
            <person name="Armstrong J.R."/>
            <person name="Fulton R.S."/>
            <person name="Latreille J.P."/>
            <person name="Spieth J."/>
            <person name="Hooton T.M."/>
            <person name="Mardis E.R."/>
            <person name="Hultgren S.J."/>
            <person name="Gordon J.I."/>
        </authorList>
    </citation>
    <scope>NUCLEOTIDE SEQUENCE [LARGE SCALE GENOMIC DNA]</scope>
    <source>
        <strain evidence="2">UTI89 / UPEC</strain>
    </source>
</reference>
<dbReference type="EMBL" id="CP000243">
    <property type="protein sequence ID" value="ABE06396.1"/>
    <property type="molecule type" value="Genomic_DNA"/>
</dbReference>
<evidence type="ECO:0000313" key="2">
    <source>
        <dbReference type="Proteomes" id="UP000001952"/>
    </source>
</evidence>
<accession>Q1RE18</accession>
<proteinExistence type="predicted"/>
<organism evidence="1 2">
    <name type="scientific">Escherichia coli (strain UTI89 / UPEC)</name>
    <dbReference type="NCBI Taxonomy" id="364106"/>
    <lineage>
        <taxon>Bacteria</taxon>
        <taxon>Pseudomonadati</taxon>
        <taxon>Pseudomonadota</taxon>
        <taxon>Gammaproteobacteria</taxon>
        <taxon>Enterobacterales</taxon>
        <taxon>Enterobacteriaceae</taxon>
        <taxon>Escherichia</taxon>
    </lineage>
</organism>
<dbReference type="HOGENOM" id="CLU_2478412_0_0_6"/>
<protein>
    <submittedName>
        <fullName evidence="1">Uncharacterized protein</fullName>
    </submittedName>
</protein>
<dbReference type="KEGG" id="eci:UTI89_C0911"/>
<dbReference type="Proteomes" id="UP000001952">
    <property type="component" value="Chromosome"/>
</dbReference>
<name>Q1RE18_ECOUT</name>
<dbReference type="AlphaFoldDB" id="Q1RE18"/>
<sequence length="87" mass="9909">MQHPDDEDYRHAERDGRKRFLRHSACSFVGEALTYHLLKVDMLGPRLNRNVFRGLSTSGLRVFPPTISRKAPARNLSLFCYSGNSAC</sequence>
<gene>
    <name evidence="1" type="ordered locus">UTI89_C0911</name>
</gene>